<feature type="binding site" evidence="4">
    <location>
        <position position="108"/>
    </location>
    <ligand>
        <name>pyridoxal 5'-phosphate</name>
        <dbReference type="ChEBI" id="CHEBI:597326"/>
    </ligand>
</feature>
<dbReference type="EMBL" id="JAANYN010000003">
    <property type="protein sequence ID" value="NHE56966.1"/>
    <property type="molecule type" value="Genomic_DNA"/>
</dbReference>
<evidence type="ECO:0000256" key="3">
    <source>
        <dbReference type="ARBA" id="ARBA00022898"/>
    </source>
</evidence>
<dbReference type="PANTHER" id="PTHR14084:SF0">
    <property type="entry name" value="KYNURENINASE"/>
    <property type="match status" value="1"/>
</dbReference>
<dbReference type="InterPro" id="IPR015422">
    <property type="entry name" value="PyrdxlP-dep_Trfase_small"/>
</dbReference>
<feature type="binding site" evidence="4">
    <location>
        <position position="109"/>
    </location>
    <ligand>
        <name>pyridoxal 5'-phosphate</name>
        <dbReference type="ChEBI" id="CHEBI:597326"/>
    </ligand>
</feature>
<comment type="function">
    <text evidence="4 6">Catalyzes the cleavage of L-kynurenine (L-Kyn) and L-3-hydroxykynurenine (L-3OHKyn) into anthranilic acid (AA) and 3-hydroxyanthranilic acid (3-OHAA), respectively.</text>
</comment>
<gene>
    <name evidence="4 7" type="primary">kynU</name>
    <name evidence="7" type="ORF">G9Q97_09090</name>
</gene>
<dbReference type="PIRSF" id="PIRSF038800">
    <property type="entry name" value="KYNU"/>
    <property type="match status" value="1"/>
</dbReference>
<keyword evidence="2 4" id="KW-0378">Hydrolase</keyword>
<sequence>MDVSPYVFSLDFAREMDEKDPLRQFREKFYIPEKNAKPVIYFCGNSLGLQPKTVAAHINKDLKKWADKGVDGHFEGTVPWVDARKPSKPILANLLGALPEEVVAMNSLSVNLHLLLVSFYRPEGKRFKILTEAGAFPSDQYILASQVAYHGYHPDEAIIEMSPRPGEHLLRTNDILEKIREHRDELALVMMSGVQYYTGQFFDMEAIGKEASSHEIKVGFDLAHAIGNVPLAMHDWGVDFATWCSYKYLNSGPGNVSGIFVHQKHGKDKNIPRFAGWWGHDEGKRFLMEKTFDPMPGADGWLLSNDPVLGLAAHQASLDIFAEAGMEKIRTKSELLTGYLEFVIRETIGGPEEFLLITPSKPNERGCQLSLSIHKAGKEIFDSWTAKGLVADWRNPNVIRLAPTPLYNSFQDVFAFGKMVQSSMKEGQ</sequence>
<feature type="modified residue" description="N6-(pyridoxal phosphate)lysine" evidence="4">
    <location>
        <position position="247"/>
    </location>
</feature>
<keyword evidence="8" id="KW-1185">Reference proteome</keyword>
<evidence type="ECO:0000313" key="7">
    <source>
        <dbReference type="EMBL" id="NHE56966.1"/>
    </source>
</evidence>
<feature type="binding site" evidence="4">
    <location>
        <position position="277"/>
    </location>
    <ligand>
        <name>pyridoxal 5'-phosphate</name>
        <dbReference type="ChEBI" id="CHEBI:597326"/>
    </ligand>
</feature>
<comment type="cofactor">
    <cofactor evidence="4 6">
        <name>pyridoxal 5'-phosphate</name>
        <dbReference type="ChEBI" id="CHEBI:597326"/>
    </cofactor>
</comment>
<feature type="binding site" evidence="4">
    <location>
        <position position="246"/>
    </location>
    <ligand>
        <name>pyridoxal 5'-phosphate</name>
        <dbReference type="ChEBI" id="CHEBI:597326"/>
    </ligand>
</feature>
<dbReference type="Proteomes" id="UP000649799">
    <property type="component" value="Unassembled WGS sequence"/>
</dbReference>
<dbReference type="InterPro" id="IPR010111">
    <property type="entry name" value="Kynureninase"/>
</dbReference>
<protein>
    <recommendedName>
        <fullName evidence="4 5">Kynureninase</fullName>
        <ecNumber evidence="4 5">3.7.1.3</ecNumber>
    </recommendedName>
    <alternativeName>
        <fullName evidence="4">L-kynurenine hydrolase</fullName>
    </alternativeName>
</protein>
<evidence type="ECO:0000256" key="5">
    <source>
        <dbReference type="NCBIfam" id="TIGR01814"/>
    </source>
</evidence>
<dbReference type="Pfam" id="PF22580">
    <property type="entry name" value="KYNU_C"/>
    <property type="match status" value="1"/>
</dbReference>
<evidence type="ECO:0000313" key="8">
    <source>
        <dbReference type="Proteomes" id="UP000649799"/>
    </source>
</evidence>
<feature type="binding site" evidence="4">
    <location>
        <position position="221"/>
    </location>
    <ligand>
        <name>pyridoxal 5'-phosphate</name>
        <dbReference type="ChEBI" id="CHEBI:597326"/>
    </ligand>
</feature>
<dbReference type="Gene3D" id="3.40.640.10">
    <property type="entry name" value="Type I PLP-dependent aspartate aminotransferase-like (Major domain)"/>
    <property type="match status" value="1"/>
</dbReference>
<dbReference type="NCBIfam" id="TIGR01814">
    <property type="entry name" value="kynureninase"/>
    <property type="match status" value="1"/>
</dbReference>
<comment type="subunit">
    <text evidence="4 6">Homodimer.</text>
</comment>
<comment type="catalytic activity">
    <reaction evidence="6">
        <text>3-hydroxy-L-kynurenine + H2O = 3-hydroxyanthranilate + L-alanine + H(+)</text>
        <dbReference type="Rhea" id="RHEA:25143"/>
        <dbReference type="ChEBI" id="CHEBI:15377"/>
        <dbReference type="ChEBI" id="CHEBI:15378"/>
        <dbReference type="ChEBI" id="CHEBI:36559"/>
        <dbReference type="ChEBI" id="CHEBI:57972"/>
        <dbReference type="ChEBI" id="CHEBI:58125"/>
        <dbReference type="EC" id="3.7.1.3"/>
    </reaction>
</comment>
<keyword evidence="3 4" id="KW-0663">Pyridoxal phosphate</keyword>
<name>A0ABX0H925_9BACT</name>
<dbReference type="InterPro" id="IPR015424">
    <property type="entry name" value="PyrdxlP-dep_Trfase"/>
</dbReference>
<dbReference type="SUPFAM" id="SSF53383">
    <property type="entry name" value="PLP-dependent transferases"/>
    <property type="match status" value="1"/>
</dbReference>
<dbReference type="RefSeq" id="WP_166145901.1">
    <property type="nucleotide sequence ID" value="NZ_JAANYN010000003.1"/>
</dbReference>
<comment type="pathway">
    <text evidence="4 6">Cofactor biosynthesis; NAD(+) biosynthesis; quinolinate from L-kynurenine: step 2/3.</text>
</comment>
<comment type="caution">
    <text evidence="4">Lacks conserved residue(s) required for the propagation of feature annotation.</text>
</comment>
<comment type="pathway">
    <text evidence="4 6">Amino-acid degradation; L-kynurenine degradation; L-alanine and anthranilate from L-kynurenine: step 1/1.</text>
</comment>
<comment type="similarity">
    <text evidence="4 6">Belongs to the kynureninase family.</text>
</comment>
<dbReference type="InterPro" id="IPR015421">
    <property type="entry name" value="PyrdxlP-dep_Trfase_major"/>
</dbReference>
<dbReference type="PANTHER" id="PTHR14084">
    <property type="entry name" value="KYNURENINASE"/>
    <property type="match status" value="1"/>
</dbReference>
<feature type="binding site" evidence="4">
    <location>
        <position position="305"/>
    </location>
    <ligand>
        <name>pyridoxal 5'-phosphate</name>
        <dbReference type="ChEBI" id="CHEBI:597326"/>
    </ligand>
</feature>
<proteinExistence type="inferred from homology"/>
<evidence type="ECO:0000256" key="4">
    <source>
        <dbReference type="HAMAP-Rule" id="MF_01970"/>
    </source>
</evidence>
<organism evidence="7 8">
    <name type="scientific">Cyclobacterium plantarum</name>
    <dbReference type="NCBI Taxonomy" id="2716263"/>
    <lineage>
        <taxon>Bacteria</taxon>
        <taxon>Pseudomonadati</taxon>
        <taxon>Bacteroidota</taxon>
        <taxon>Cytophagia</taxon>
        <taxon>Cytophagales</taxon>
        <taxon>Cyclobacteriaceae</taxon>
        <taxon>Cyclobacterium</taxon>
    </lineage>
</organism>
<evidence type="ECO:0000256" key="2">
    <source>
        <dbReference type="ARBA" id="ARBA00022801"/>
    </source>
</evidence>
<evidence type="ECO:0000256" key="6">
    <source>
        <dbReference type="PIRNR" id="PIRNR038800"/>
    </source>
</evidence>
<feature type="binding site" evidence="4">
    <location>
        <begin position="136"/>
        <end position="139"/>
    </location>
    <ligand>
        <name>pyridoxal 5'-phosphate</name>
        <dbReference type="ChEBI" id="CHEBI:597326"/>
    </ligand>
</feature>
<evidence type="ECO:0000256" key="1">
    <source>
        <dbReference type="ARBA" id="ARBA00022642"/>
    </source>
</evidence>
<dbReference type="EC" id="3.7.1.3" evidence="4 5"/>
<dbReference type="Gene3D" id="3.90.1150.10">
    <property type="entry name" value="Aspartate Aminotransferase, domain 1"/>
    <property type="match status" value="1"/>
</dbReference>
<reference evidence="7 8" key="1">
    <citation type="submission" date="2020-03" db="EMBL/GenBank/DDBJ databases">
        <title>Cyclobacterium plantarum sp. nov., a marine bacterium isolated from a coastal-marine wetland.</title>
        <authorList>
            <person name="Sanchez-Porro C."/>
            <person name="Ventosa A."/>
            <person name="Amoozegar M."/>
        </authorList>
    </citation>
    <scope>NUCLEOTIDE SEQUENCE [LARGE SCALE GENOMIC DNA]</scope>
    <source>
        <strain evidence="7 8">GBPx2</strain>
    </source>
</reference>
<accession>A0ABX0H925</accession>
<comment type="catalytic activity">
    <reaction evidence="4 6">
        <text>L-kynurenine + H2O = anthranilate + L-alanine + H(+)</text>
        <dbReference type="Rhea" id="RHEA:16813"/>
        <dbReference type="ChEBI" id="CHEBI:15377"/>
        <dbReference type="ChEBI" id="CHEBI:15378"/>
        <dbReference type="ChEBI" id="CHEBI:16567"/>
        <dbReference type="ChEBI" id="CHEBI:57959"/>
        <dbReference type="ChEBI" id="CHEBI:57972"/>
        <dbReference type="EC" id="3.7.1.3"/>
    </reaction>
</comment>
<dbReference type="HAMAP" id="MF_01970">
    <property type="entry name" value="Kynureninase"/>
    <property type="match status" value="1"/>
</dbReference>
<dbReference type="GO" id="GO:0030429">
    <property type="term" value="F:kynureninase activity"/>
    <property type="evidence" value="ECO:0007669"/>
    <property type="project" value="UniProtKB-EC"/>
</dbReference>
<keyword evidence="1 4" id="KW-0662">Pyridine nucleotide biosynthesis</keyword>
<feature type="binding site" evidence="4">
    <location>
        <position position="224"/>
    </location>
    <ligand>
        <name>pyridoxal 5'-phosphate</name>
        <dbReference type="ChEBI" id="CHEBI:597326"/>
    </ligand>
</feature>
<comment type="caution">
    <text evidence="7">The sequence shown here is derived from an EMBL/GenBank/DDBJ whole genome shotgun (WGS) entry which is preliminary data.</text>
</comment>